<keyword evidence="1" id="KW-0175">Coiled coil</keyword>
<dbReference type="InterPro" id="IPR004291">
    <property type="entry name" value="Transposase_IS66_central"/>
</dbReference>
<proteinExistence type="predicted"/>
<dbReference type="NCBIfam" id="NF033517">
    <property type="entry name" value="transpos_IS66"/>
    <property type="match status" value="1"/>
</dbReference>
<evidence type="ECO:0000256" key="1">
    <source>
        <dbReference type="SAM" id="Coils"/>
    </source>
</evidence>
<evidence type="ECO:0000313" key="5">
    <source>
        <dbReference type="Proteomes" id="UP000283872"/>
    </source>
</evidence>
<evidence type="ECO:0000313" key="4">
    <source>
        <dbReference type="EMBL" id="RGS14845.1"/>
    </source>
</evidence>
<feature type="coiled-coil region" evidence="1">
    <location>
        <begin position="47"/>
        <end position="116"/>
    </location>
</feature>
<gene>
    <name evidence="4" type="ORF">DWY11_09915</name>
</gene>
<feature type="region of interest" description="Disordered" evidence="2">
    <location>
        <begin position="181"/>
        <end position="223"/>
    </location>
</feature>
<feature type="domain" description="Transposase IS66 central" evidence="3">
    <location>
        <begin position="309"/>
        <end position="589"/>
    </location>
</feature>
<dbReference type="InterPro" id="IPR052344">
    <property type="entry name" value="Transposase-related"/>
</dbReference>
<feature type="compositionally biased region" description="Basic and acidic residues" evidence="2">
    <location>
        <begin position="207"/>
        <end position="216"/>
    </location>
</feature>
<sequence length="645" mass="74494">MSQKFSTFVHMINNKSNIEMQLATYKSMLTKASNDLAKSKQLVGLLKQQIEQGNTELSEELDKANERISMLSEDLSDANARIYVLEVALTQAESDNSELRAEVSRLHSKADDYEKANALLDIADKAQVDYKTIIEVLLHRKFAHNSDMTNLLNGVLDTSDAEVNELGLDGLKKKISDAADEALDEKHKDEESKASSAPEQPAVKLPKKTEKEKQKSDSQLPRKRYTTTARVLKSFGIDKSDLPENAKVIIRKGKKDMWVVRLIFFQKQEVYCKEYKIARFNVPGSDPQSSKYPQSIIKGNPLMPSFCRFYLESKFAYHLSENRLLDMLSQMGMKVAQSTLNGWMQQIMTYLRERLGPVMLERIRQCVYTQNDESRIVVRSRESKEDKFKYNVEYIHAALSMEAKLCVMEYKEGSRSHSVQEGAIFKDSCIRVFTADRAVLYETIEKDLEEMGLVRTACWFHARHRFVDAYISDHRVRVIILMMNYLFQIERESKIRKHTAKQRRRFRLKYSASIVGKLMKLLKKIKLDSSYGAMVQRAVNYVLDDEKAFKVFLQDGRVEMHNNAVERMFRHLAMGRRNWMHTGSHLGAENIAFMFSLFESCKLNDINFGDYIEDILTRLMEGEQDFMSLIPCNYNSNKKVNVKAA</sequence>
<protein>
    <submittedName>
        <fullName evidence="4">IS66 family transposase</fullName>
    </submittedName>
</protein>
<dbReference type="AlphaFoldDB" id="A0A3E5DYE0"/>
<dbReference type="PANTHER" id="PTHR33678:SF2">
    <property type="match status" value="1"/>
</dbReference>
<evidence type="ECO:0000256" key="2">
    <source>
        <dbReference type="SAM" id="MobiDB-lite"/>
    </source>
</evidence>
<dbReference type="EMBL" id="QRVA01000023">
    <property type="protein sequence ID" value="RGS14845.1"/>
    <property type="molecule type" value="Genomic_DNA"/>
</dbReference>
<organism evidence="4 5">
    <name type="scientific">Segatella copri</name>
    <dbReference type="NCBI Taxonomy" id="165179"/>
    <lineage>
        <taxon>Bacteria</taxon>
        <taxon>Pseudomonadati</taxon>
        <taxon>Bacteroidota</taxon>
        <taxon>Bacteroidia</taxon>
        <taxon>Bacteroidales</taxon>
        <taxon>Prevotellaceae</taxon>
        <taxon>Segatella</taxon>
    </lineage>
</organism>
<dbReference type="Proteomes" id="UP000283872">
    <property type="component" value="Unassembled WGS sequence"/>
</dbReference>
<dbReference type="Pfam" id="PF03050">
    <property type="entry name" value="DDE_Tnp_IS66"/>
    <property type="match status" value="1"/>
</dbReference>
<evidence type="ECO:0000259" key="3">
    <source>
        <dbReference type="Pfam" id="PF03050"/>
    </source>
</evidence>
<reference evidence="4 5" key="1">
    <citation type="submission" date="2018-08" db="EMBL/GenBank/DDBJ databases">
        <title>A genome reference for cultivated species of the human gut microbiota.</title>
        <authorList>
            <person name="Zou Y."/>
            <person name="Xue W."/>
            <person name="Luo G."/>
        </authorList>
    </citation>
    <scope>NUCLEOTIDE SEQUENCE [LARGE SCALE GENOMIC DNA]</scope>
    <source>
        <strain evidence="4 5">AF24-12</strain>
    </source>
</reference>
<accession>A0A3E5DYE0</accession>
<dbReference type="PANTHER" id="PTHR33678">
    <property type="entry name" value="BLL1576 PROTEIN"/>
    <property type="match status" value="1"/>
</dbReference>
<name>A0A3E5DYE0_9BACT</name>
<feature type="compositionally biased region" description="Basic and acidic residues" evidence="2">
    <location>
        <begin position="184"/>
        <end position="193"/>
    </location>
</feature>
<comment type="caution">
    <text evidence="4">The sequence shown here is derived from an EMBL/GenBank/DDBJ whole genome shotgun (WGS) entry which is preliminary data.</text>
</comment>